<name>A0A834N602_VESGE</name>
<dbReference type="Proteomes" id="UP000617340">
    <property type="component" value="Unassembled WGS sequence"/>
</dbReference>
<reference evidence="2" key="1">
    <citation type="journal article" date="2020" name="G3 (Bethesda)">
        <title>High-Quality Assemblies for Three Invasive Social Wasps from the &lt;i&gt;Vespula&lt;/i&gt; Genus.</title>
        <authorList>
            <person name="Harrop T.W.R."/>
            <person name="Guhlin J."/>
            <person name="McLaughlin G.M."/>
            <person name="Permina E."/>
            <person name="Stockwell P."/>
            <person name="Gilligan J."/>
            <person name="Le Lec M.F."/>
            <person name="Gruber M.A.M."/>
            <person name="Quinn O."/>
            <person name="Lovegrove M."/>
            <person name="Duncan E.J."/>
            <person name="Remnant E.J."/>
            <person name="Van Eeckhoven J."/>
            <person name="Graham B."/>
            <person name="Knapp R.A."/>
            <person name="Langford K.W."/>
            <person name="Kronenberg Z."/>
            <person name="Press M.O."/>
            <person name="Eacker S.M."/>
            <person name="Wilson-Rankin E.E."/>
            <person name="Purcell J."/>
            <person name="Lester P.J."/>
            <person name="Dearden P.K."/>
        </authorList>
    </citation>
    <scope>NUCLEOTIDE SEQUENCE</scope>
    <source>
        <strain evidence="2">Linc-1</strain>
    </source>
</reference>
<evidence type="ECO:0000256" key="1">
    <source>
        <dbReference type="SAM" id="MobiDB-lite"/>
    </source>
</evidence>
<accession>A0A834N602</accession>
<proteinExistence type="predicted"/>
<evidence type="ECO:0000313" key="3">
    <source>
        <dbReference type="Proteomes" id="UP000617340"/>
    </source>
</evidence>
<dbReference type="EMBL" id="JACSDZ010000009">
    <property type="protein sequence ID" value="KAF7395598.1"/>
    <property type="molecule type" value="Genomic_DNA"/>
</dbReference>
<sequence>MRVERKEGKKRRKGVRGEKNAKKEKKMREGEVGEKKKEEDGRRRVSKMLKGWKTCLCDTHCSDQGHAAFYSFGEREEHEEDEKDEGEKEDTGLKIASLGAK</sequence>
<feature type="compositionally biased region" description="Basic and acidic residues" evidence="1">
    <location>
        <begin position="15"/>
        <end position="43"/>
    </location>
</feature>
<dbReference type="AlphaFoldDB" id="A0A834N602"/>
<feature type="region of interest" description="Disordered" evidence="1">
    <location>
        <begin position="72"/>
        <end position="101"/>
    </location>
</feature>
<organism evidence="2 3">
    <name type="scientific">Vespula germanica</name>
    <name type="common">German yellow jacket</name>
    <name type="synonym">Paravespula germanica</name>
    <dbReference type="NCBI Taxonomy" id="30212"/>
    <lineage>
        <taxon>Eukaryota</taxon>
        <taxon>Metazoa</taxon>
        <taxon>Ecdysozoa</taxon>
        <taxon>Arthropoda</taxon>
        <taxon>Hexapoda</taxon>
        <taxon>Insecta</taxon>
        <taxon>Pterygota</taxon>
        <taxon>Neoptera</taxon>
        <taxon>Endopterygota</taxon>
        <taxon>Hymenoptera</taxon>
        <taxon>Apocrita</taxon>
        <taxon>Aculeata</taxon>
        <taxon>Vespoidea</taxon>
        <taxon>Vespidae</taxon>
        <taxon>Vespinae</taxon>
        <taxon>Vespula</taxon>
    </lineage>
</organism>
<evidence type="ECO:0000313" key="2">
    <source>
        <dbReference type="EMBL" id="KAF7395598.1"/>
    </source>
</evidence>
<gene>
    <name evidence="2" type="ORF">HZH68_009648</name>
</gene>
<keyword evidence="3" id="KW-1185">Reference proteome</keyword>
<feature type="region of interest" description="Disordered" evidence="1">
    <location>
        <begin position="1"/>
        <end position="44"/>
    </location>
</feature>
<comment type="caution">
    <text evidence="2">The sequence shown here is derived from an EMBL/GenBank/DDBJ whole genome shotgun (WGS) entry which is preliminary data.</text>
</comment>
<protein>
    <submittedName>
        <fullName evidence="2">Uncharacterized protein</fullName>
    </submittedName>
</protein>